<dbReference type="EMBL" id="BJYX01000016">
    <property type="protein sequence ID" value="GEO31136.1"/>
    <property type="molecule type" value="Genomic_DNA"/>
</dbReference>
<evidence type="ECO:0008006" key="4">
    <source>
        <dbReference type="Google" id="ProtNLM"/>
    </source>
</evidence>
<dbReference type="InterPro" id="IPR028037">
    <property type="entry name" value="Antitoxin_Rv0909/MT0933"/>
</dbReference>
<protein>
    <recommendedName>
        <fullName evidence="4">Antitoxin</fullName>
    </recommendedName>
</protein>
<dbReference type="Pfam" id="PF14013">
    <property type="entry name" value="MT0933_antitox"/>
    <property type="match status" value="1"/>
</dbReference>
<feature type="compositionally biased region" description="Basic and acidic residues" evidence="1">
    <location>
        <begin position="82"/>
        <end position="96"/>
    </location>
</feature>
<evidence type="ECO:0000256" key="1">
    <source>
        <dbReference type="SAM" id="MobiDB-lite"/>
    </source>
</evidence>
<feature type="compositionally biased region" description="Basic and acidic residues" evidence="1">
    <location>
        <begin position="1"/>
        <end position="16"/>
    </location>
</feature>
<gene>
    <name evidence="2" type="ORF">TAE01_29460</name>
</gene>
<evidence type="ECO:0000313" key="2">
    <source>
        <dbReference type="EMBL" id="GEO31136.1"/>
    </source>
</evidence>
<evidence type="ECO:0000313" key="3">
    <source>
        <dbReference type="Proteomes" id="UP000321534"/>
    </source>
</evidence>
<feature type="compositionally biased region" description="Low complexity" evidence="1">
    <location>
        <begin position="61"/>
        <end position="75"/>
    </location>
</feature>
<dbReference type="RefSeq" id="WP_246111372.1">
    <property type="nucleotide sequence ID" value="NZ_BAAARO010000011.1"/>
</dbReference>
<feature type="region of interest" description="Disordered" evidence="1">
    <location>
        <begin position="1"/>
        <end position="96"/>
    </location>
</feature>
<organism evidence="2 3">
    <name type="scientific">Terrabacter aerolatus</name>
    <dbReference type="NCBI Taxonomy" id="422442"/>
    <lineage>
        <taxon>Bacteria</taxon>
        <taxon>Bacillati</taxon>
        <taxon>Actinomycetota</taxon>
        <taxon>Actinomycetes</taxon>
        <taxon>Micrococcales</taxon>
        <taxon>Intrasporangiaceae</taxon>
        <taxon>Terrabacter</taxon>
    </lineage>
</organism>
<name>A0A512D3U1_9MICO</name>
<dbReference type="AlphaFoldDB" id="A0A512D3U1"/>
<comment type="caution">
    <text evidence="2">The sequence shown here is derived from an EMBL/GenBank/DDBJ whole genome shotgun (WGS) entry which is preliminary data.</text>
</comment>
<reference evidence="2 3" key="1">
    <citation type="submission" date="2019-07" db="EMBL/GenBank/DDBJ databases">
        <title>Whole genome shotgun sequence of Terrabacter aerolatus NBRC 106305.</title>
        <authorList>
            <person name="Hosoyama A."/>
            <person name="Uohara A."/>
            <person name="Ohji S."/>
            <person name="Ichikawa N."/>
        </authorList>
    </citation>
    <scope>NUCLEOTIDE SEQUENCE [LARGE SCALE GENOMIC DNA]</scope>
    <source>
        <strain evidence="2 3">NBRC 106305</strain>
    </source>
</reference>
<sequence>MSMFDDAKNQAEKAMEEQGDQVEAMSDSGLDRASEAAGSATGGRFDEQIPQGRSMADERIGNNSDSSSEDSAGSENVDTGSQEDRQGYPGSARREG</sequence>
<dbReference type="Proteomes" id="UP000321534">
    <property type="component" value="Unassembled WGS sequence"/>
</dbReference>
<accession>A0A512D3U1</accession>
<keyword evidence="3" id="KW-1185">Reference proteome</keyword>
<proteinExistence type="predicted"/>